<dbReference type="InterPro" id="IPR019921">
    <property type="entry name" value="Lucif-like_OxRdtase_Rv2161c"/>
</dbReference>
<evidence type="ECO:0000313" key="7">
    <source>
        <dbReference type="Proteomes" id="UP000550501"/>
    </source>
</evidence>
<dbReference type="Pfam" id="PF00296">
    <property type="entry name" value="Bac_luciferase"/>
    <property type="match status" value="1"/>
</dbReference>
<accession>A0A839QDN8</accession>
<dbReference type="NCBIfam" id="TIGR03619">
    <property type="entry name" value="F420_Rv2161c"/>
    <property type="match status" value="1"/>
</dbReference>
<dbReference type="InterPro" id="IPR050172">
    <property type="entry name" value="SsuD_RutA_monooxygenase"/>
</dbReference>
<name>A0A839QDN8_MYCIR</name>
<dbReference type="PANTHER" id="PTHR42847">
    <property type="entry name" value="ALKANESULFONATE MONOOXYGENASE"/>
    <property type="match status" value="1"/>
</dbReference>
<dbReference type="Proteomes" id="UP000550501">
    <property type="component" value="Unassembled WGS sequence"/>
</dbReference>
<dbReference type="InterPro" id="IPR036661">
    <property type="entry name" value="Luciferase-like_sf"/>
</dbReference>
<dbReference type="GO" id="GO:0046306">
    <property type="term" value="P:alkanesulfonate catabolic process"/>
    <property type="evidence" value="ECO:0007669"/>
    <property type="project" value="TreeGrafter"/>
</dbReference>
<keyword evidence="2" id="KW-0288">FMN</keyword>
<organism evidence="6 7">
    <name type="scientific">Mycolicibacterium iranicum</name>
    <name type="common">Mycobacterium iranicum</name>
    <dbReference type="NCBI Taxonomy" id="912594"/>
    <lineage>
        <taxon>Bacteria</taxon>
        <taxon>Bacillati</taxon>
        <taxon>Actinomycetota</taxon>
        <taxon>Actinomycetes</taxon>
        <taxon>Mycobacteriales</taxon>
        <taxon>Mycobacteriaceae</taxon>
        <taxon>Mycolicibacterium</taxon>
    </lineage>
</organism>
<evidence type="ECO:0000259" key="5">
    <source>
        <dbReference type="Pfam" id="PF00296"/>
    </source>
</evidence>
<dbReference type="Gene3D" id="3.20.20.30">
    <property type="entry name" value="Luciferase-like domain"/>
    <property type="match status" value="1"/>
</dbReference>
<dbReference type="InterPro" id="IPR011251">
    <property type="entry name" value="Luciferase-like_dom"/>
</dbReference>
<comment type="caution">
    <text evidence="6">The sequence shown here is derived from an EMBL/GenBank/DDBJ whole genome shotgun (WGS) entry which is preliminary data.</text>
</comment>
<evidence type="ECO:0000256" key="1">
    <source>
        <dbReference type="ARBA" id="ARBA00022630"/>
    </source>
</evidence>
<dbReference type="AlphaFoldDB" id="A0A839QDN8"/>
<proteinExistence type="predicted"/>
<dbReference type="EMBL" id="JACHVU010000022">
    <property type="protein sequence ID" value="MBB2993717.1"/>
    <property type="molecule type" value="Genomic_DNA"/>
</dbReference>
<keyword evidence="1" id="KW-0285">Flavoprotein</keyword>
<reference evidence="6 7" key="1">
    <citation type="submission" date="2020-08" db="EMBL/GenBank/DDBJ databases">
        <title>The Agave Microbiome: Exploring the role of microbial communities in plant adaptations to desert environments.</title>
        <authorList>
            <person name="Partida-Martinez L.P."/>
        </authorList>
    </citation>
    <scope>NUCLEOTIDE SEQUENCE [LARGE SCALE GENOMIC DNA]</scope>
    <source>
        <strain evidence="6 7">AT2.18</strain>
    </source>
</reference>
<evidence type="ECO:0000313" key="6">
    <source>
        <dbReference type="EMBL" id="MBB2993717.1"/>
    </source>
</evidence>
<evidence type="ECO:0000256" key="3">
    <source>
        <dbReference type="ARBA" id="ARBA00023002"/>
    </source>
</evidence>
<evidence type="ECO:0000256" key="2">
    <source>
        <dbReference type="ARBA" id="ARBA00022643"/>
    </source>
</evidence>
<evidence type="ECO:0000256" key="4">
    <source>
        <dbReference type="ARBA" id="ARBA00023033"/>
    </source>
</evidence>
<keyword evidence="4" id="KW-0503">Monooxygenase</keyword>
<protein>
    <submittedName>
        <fullName evidence="6">Putative F420-dependent oxidoreductase</fullName>
    </submittedName>
</protein>
<sequence length="281" mass="29717">MVQVPGVSSPWEAGGTPEDLAAIAHTADVCGLEFLTCSEHIAVPTGEAATRGMVYWDPLSTLGYLAAHTRRIRLTTAVLVLGYHHPLEIAKRYGTLDLLAAGRVILGVGIGSLSEEFDLIGASWSQRAARADDALGALRAALGSAEPEYSGRFYSFGGMTVQPHAPRTQLPMWIGGRSEASLRRAIRLADGWMPYGLAPDRIRSMLNEHAPAGAFEIVLGTGRPLNPSDDPDGTRRALANLTAAGATVVSCHLAARSAEDYCAQIARLAEIASDMETPGDG</sequence>
<keyword evidence="3" id="KW-0560">Oxidoreductase</keyword>
<dbReference type="SUPFAM" id="SSF51679">
    <property type="entry name" value="Bacterial luciferase-like"/>
    <property type="match status" value="1"/>
</dbReference>
<keyword evidence="7" id="KW-1185">Reference proteome</keyword>
<dbReference type="GO" id="GO:0008726">
    <property type="term" value="F:alkanesulfonate monooxygenase activity"/>
    <property type="evidence" value="ECO:0007669"/>
    <property type="project" value="TreeGrafter"/>
</dbReference>
<gene>
    <name evidence="6" type="ORF">FHR72_005228</name>
</gene>
<feature type="domain" description="Luciferase-like" evidence="5">
    <location>
        <begin position="13"/>
        <end position="208"/>
    </location>
</feature>
<dbReference type="PANTHER" id="PTHR42847:SF8">
    <property type="entry name" value="CONSERVED PROTEIN"/>
    <property type="match status" value="1"/>
</dbReference>